<dbReference type="InterPro" id="IPR012373">
    <property type="entry name" value="Ferrdict_sens_TM"/>
</dbReference>
<proteinExistence type="predicted"/>
<keyword evidence="1" id="KW-0812">Transmembrane</keyword>
<gene>
    <name evidence="4" type="ORF">ADS77_04535</name>
</gene>
<keyword evidence="5" id="KW-1185">Reference proteome</keyword>
<dbReference type="EMBL" id="LHPH01000004">
    <property type="protein sequence ID" value="KPH64552.1"/>
    <property type="molecule type" value="Genomic_DNA"/>
</dbReference>
<dbReference type="PANTHER" id="PTHR30273">
    <property type="entry name" value="PERIPLASMIC SIGNAL SENSOR AND SIGMA FACTOR ACTIVATOR FECR-RELATED"/>
    <property type="match status" value="1"/>
</dbReference>
<accession>A0A0N1EZF9</accession>
<evidence type="ECO:0000256" key="1">
    <source>
        <dbReference type="SAM" id="Phobius"/>
    </source>
</evidence>
<dbReference type="Pfam" id="PF16220">
    <property type="entry name" value="DUF4880"/>
    <property type="match status" value="1"/>
</dbReference>
<protein>
    <recommendedName>
        <fullName evidence="6">Histidine kinase</fullName>
    </recommendedName>
</protein>
<keyword evidence="1" id="KW-1133">Transmembrane helix</keyword>
<organism evidence="4 5">
    <name type="scientific">Pseudoalteromonas porphyrae</name>
    <dbReference type="NCBI Taxonomy" id="187330"/>
    <lineage>
        <taxon>Bacteria</taxon>
        <taxon>Pseudomonadati</taxon>
        <taxon>Pseudomonadota</taxon>
        <taxon>Gammaproteobacteria</taxon>
        <taxon>Alteromonadales</taxon>
        <taxon>Pseudoalteromonadaceae</taxon>
        <taxon>Pseudoalteromonas</taxon>
    </lineage>
</organism>
<dbReference type="Gene3D" id="3.55.50.30">
    <property type="match status" value="1"/>
</dbReference>
<feature type="domain" description="FecR protein" evidence="2">
    <location>
        <begin position="111"/>
        <end position="202"/>
    </location>
</feature>
<feature type="transmembrane region" description="Helical" evidence="1">
    <location>
        <begin position="82"/>
        <end position="103"/>
    </location>
</feature>
<evidence type="ECO:0000313" key="4">
    <source>
        <dbReference type="EMBL" id="KPH64552.1"/>
    </source>
</evidence>
<evidence type="ECO:0000259" key="3">
    <source>
        <dbReference type="Pfam" id="PF16220"/>
    </source>
</evidence>
<comment type="caution">
    <text evidence="4">The sequence shown here is derived from an EMBL/GenBank/DDBJ whole genome shotgun (WGS) entry which is preliminary data.</text>
</comment>
<dbReference type="Proteomes" id="UP000037848">
    <property type="component" value="Unassembled WGS sequence"/>
</dbReference>
<dbReference type="InterPro" id="IPR006860">
    <property type="entry name" value="FecR"/>
</dbReference>
<sequence>MNNSNKNQQVFEQATLWLLRLKDEPSEQQIHNWQKWLKICPQNAEAFEESVLLDAKLGNLSQQSMERLLALLPKSNIKKVSFIRPLVALAASLAVIAVSFFQFNASRPTIYLTQIGETASFILSDGSQILLDSDTELNVEYSDNTRRIELLKGQVIFDVTPEKQRPFIVVVEEIDIKVLGTQFNVNRLKDQVVVAVKKGKVKVTDPTVGDVFLTANQGYNSINDRQFNLTETQFAIWQQGRIQFSNTPLNFAVEQLNRYQDKPFKLKQTSLNQLSLSGTYQLNDIDNTAKLLPKVLPVDVIDNGYFWLIQQR</sequence>
<evidence type="ECO:0000259" key="2">
    <source>
        <dbReference type="Pfam" id="PF04773"/>
    </source>
</evidence>
<reference evidence="4 5" key="1">
    <citation type="submission" date="2015-08" db="EMBL/GenBank/DDBJ databases">
        <title>Draft Genome Sequence of Pseudoalteromonas porphyrae UCD-SED14.</title>
        <authorList>
            <person name="Coil D.A."/>
            <person name="Jospin G."/>
            <person name="Lee R.D."/>
            <person name="Eisen J.A."/>
        </authorList>
    </citation>
    <scope>NUCLEOTIDE SEQUENCE [LARGE SCALE GENOMIC DNA]</scope>
    <source>
        <strain evidence="4 5">UCD-SED14</strain>
    </source>
</reference>
<dbReference type="Pfam" id="PF04773">
    <property type="entry name" value="FecR"/>
    <property type="match status" value="1"/>
</dbReference>
<dbReference type="PIRSF" id="PIRSF018266">
    <property type="entry name" value="FecR"/>
    <property type="match status" value="1"/>
</dbReference>
<dbReference type="InterPro" id="IPR032623">
    <property type="entry name" value="FecR_N"/>
</dbReference>
<dbReference type="Gene3D" id="2.60.120.1440">
    <property type="match status" value="1"/>
</dbReference>
<dbReference type="PATRIC" id="fig|187330.3.peg.2668"/>
<dbReference type="PANTHER" id="PTHR30273:SF2">
    <property type="entry name" value="PROTEIN FECR"/>
    <property type="match status" value="1"/>
</dbReference>
<keyword evidence="1" id="KW-0472">Membrane</keyword>
<evidence type="ECO:0000313" key="5">
    <source>
        <dbReference type="Proteomes" id="UP000037848"/>
    </source>
</evidence>
<name>A0A0N1EZF9_9GAMM</name>
<dbReference type="GO" id="GO:0016989">
    <property type="term" value="F:sigma factor antagonist activity"/>
    <property type="evidence" value="ECO:0007669"/>
    <property type="project" value="TreeGrafter"/>
</dbReference>
<evidence type="ECO:0008006" key="6">
    <source>
        <dbReference type="Google" id="ProtNLM"/>
    </source>
</evidence>
<dbReference type="AlphaFoldDB" id="A0A0N1EZF9"/>
<feature type="domain" description="FecR N-terminal" evidence="3">
    <location>
        <begin position="12"/>
        <end position="49"/>
    </location>
</feature>
<dbReference type="STRING" id="187330.AMS58_12380"/>